<dbReference type="CDD" id="cd08956">
    <property type="entry name" value="KR_3_FAS_SDR_x"/>
    <property type="match status" value="4"/>
</dbReference>
<feature type="region of interest" description="N-terminal hotdog fold" evidence="5">
    <location>
        <begin position="1032"/>
        <end position="1157"/>
    </location>
</feature>
<feature type="domain" description="Ketosynthase family 3 (KS3)" evidence="7">
    <location>
        <begin position="1872"/>
        <end position="2299"/>
    </location>
</feature>
<dbReference type="InterPro" id="IPR009081">
    <property type="entry name" value="PP-bd_ACP"/>
</dbReference>
<keyword evidence="3" id="KW-0808">Transferase</keyword>
<dbReference type="Pfam" id="PF22953">
    <property type="entry name" value="SpnB_Rossmann"/>
    <property type="match status" value="4"/>
</dbReference>
<evidence type="ECO:0000259" key="8">
    <source>
        <dbReference type="PROSITE" id="PS52019"/>
    </source>
</evidence>
<dbReference type="Gene3D" id="3.40.50.720">
    <property type="entry name" value="NAD(P)-binding Rossmann-like Domain"/>
    <property type="match status" value="4"/>
</dbReference>
<dbReference type="InterPro" id="IPR016035">
    <property type="entry name" value="Acyl_Trfase/lysoPLipase"/>
</dbReference>
<dbReference type="InterPro" id="IPR016036">
    <property type="entry name" value="Malonyl_transacylase_ACP-bd"/>
</dbReference>
<dbReference type="SMART" id="SM00826">
    <property type="entry name" value="PKS_DH"/>
    <property type="match status" value="4"/>
</dbReference>
<dbReference type="CDD" id="cd00833">
    <property type="entry name" value="PKS"/>
    <property type="match status" value="4"/>
</dbReference>
<dbReference type="SMART" id="SM00823">
    <property type="entry name" value="PKS_PP"/>
    <property type="match status" value="5"/>
</dbReference>
<dbReference type="InterPro" id="IPR049551">
    <property type="entry name" value="PKS_DH_C"/>
</dbReference>
<dbReference type="Pfam" id="PF00698">
    <property type="entry name" value="Acyl_transf_1"/>
    <property type="match status" value="4"/>
</dbReference>
<feature type="active site" description="Proton donor; for dehydratase activity" evidence="5">
    <location>
        <position position="2962"/>
    </location>
</feature>
<dbReference type="Gene3D" id="3.10.129.110">
    <property type="entry name" value="Polyketide synthase dehydratase"/>
    <property type="match status" value="4"/>
</dbReference>
<dbReference type="Gene3D" id="3.30.70.3290">
    <property type="match status" value="4"/>
</dbReference>
<feature type="domain" description="Carrier" evidence="6">
    <location>
        <begin position="5192"/>
        <end position="5267"/>
    </location>
</feature>
<sequence length="7089" mass="738667">MSESVNPTGAEPDALSALRRRLEGRTAEEQGRALTALVREQARDVLRTVLPDGPDAVEPGRPFRDLGFDSLAAVELHRRLTVATGLDLPVTLVFDHPTPQAVGRLLRTLLGGDAAPAPVAAPLRRPADDDEPIAVVGIGCRYPGHSTSADDLWRLVFEGRHVISDFPTDRGWDTDGLYDPDPGKPGKTYVRQGGFLEGAAEFDADFFGISPREAMTMDPQQRLVLETAWEALEDAGIDSASLRGSQTGVFIGAEPQEYGPRLHEAPEGLDGYLLTGNAPSVVSGRLAYTFGFEGPTLTVDTACSGSLVALHLACQAVQRGECTTALAGGVAVMVHPGAFTAFSRQRGLAPDGLCKPFAAAADGTGWAEGVGILVLERLSDARRNGHRVLGVIRGSAINQDGASNGLTAPNGPSQQRVIMSALASAGLAPADVDLVEAHGTGTRLGDPIEAQAIIATYGRERPADRPLWLGSLKSNIGHSQAAAGVAGVIKVLMAMRHRVLPRTLHVDAPTPNVDWSAGTVALLTEAREWDAAGRPRRAGVSSFGVSGTNAHVIVEEPPAVDDETVPAVPQLPSEVLPVVFSARSGTALRDQAAALLAVVDTDGDAPELLDVAYSLATTRTALEHRAVLVARDRAGVVRDLAALAAGGSVPGVPLGQADGGGLGFLFTGQGSQRLGAGRQLYRSYPVYAAAFDDACGWLDLQLDVPLADVLFAEPGTAEAALLDQTAYTQCALFAVEVAQFRLLESWGVRPDLLAGHSIGELAAAHVAGVLSLEDAALLVAARGRLMQQLPAEGAMISVQATEEQVRPLLAGREAQVGLAAVNGPTSMVVSGDEDAVLEVVAALAAAGHKTKRLKVSHAFHSPLMTPMLAEFGRLAHVLTYRPPTIPVVSTVTGRPVLAGELCDPDYWVRHVRDSVRFADAVRAMADEGVTTFLELGPAGVLSAMGPACLDDDADAVFAPLLRADHDEETDVVAAVARAHVRGVPVDWTGFFATRGARRVALPTYPFQRRRFWMESGGGSADATGFGQLAAGHPLVSAVVGLAGGDGVVLTGRVSLRSHPWLADHTISGVALLPGTAFVELAIRAGDQVGCPTVEELTLEAPLALDEHGVALQVVVGAADPAGRCPVAVYSRPDGSDPDDQLWTRHVSGFLAPQAADAGQPLTEWPPRDARPVDLTGGYAELAGQGYGYGPVFQGLKAVWRRGPEVYAEVALPADSRADAARFGLHPAVLDAALHAIDAARRGEPTDDEVRIPFAWSDVTLHAAGAAEVRVRIAPAAGDSVSVALADPTGAPVATVRSFVSRPVSTAQLTAARGGYHERLFRLEWTKLGHRPAPAGTPRWVVLGDERIGAATRHADPAALGAAIDAGATAPEFAFVGVGTGDVRAATAGALTLLQQWLADARLGGTRLVFVSRVDDLATEAVWGLLRAAQTENPDRFVTVRLADAPTSLLAAALATGEPELRLRDGEISVPRLARVATAPAGTDADTTTGSRWPTDGTVLVTGGTGGLGAHVARHLAGNHGVRHLLLTSRRGPAAAGVAQLRAELEAAGASVEVAACDAADADALAALLAAVPADRPLRAVVHAAGIVDDATIGSLTPQRLDAVLKAKLDGAVNLDALTRDADLTAFVLFSSLASLLDCAGQGNYAAANATLNALATSRRAQGRPVVALTWGLWTGDSGMGGQLDAAALQRIERSGMPGLSPAENLALLDAALGVDEPVLAPIRVDLTALRNRPDGVPALLRGLVPLPARRSAQAAGAADAAQGLARQFAGLTPAERDRVTLDLVRAHVAAVLGHDGAEAIEPRRAFNELGFDSLAAVELRNRLNAATGLRLPATLVFDYPTPVALAEFVVSTVLGTDVDVAVPELASASFTQEPIAIVSMSCRFPGGVATPEQLWELLEGGVDAVSPFPTDRGWDLAGMYDPEPGKPGKTYSMEGGFLYDAADFDADFFGISPREAIAMDPQQRLLLETSWEVLERAGIDPTSLKGSPTGVFAGVMYHDYALRLHQVPDELAGYLGNGSLASIVSGRVAYTLGLEGPAVSIDTACSSSLVAIHLAVQALRAGECSLALAGGVTVMSTPDTFIDFSRQRGLAKDGRSKSFAAGADGTGWGEGAGMLLLERLSDARANGHQVLAVIRGSATNQDGASNGLTAPNGPSQQRVIRQALASAGGIPATEVDAVEAHGTGTALGDPIEAQALLATYGQGRPGERPLWLGSIKSNIGHTQGAAGVAGVIKMVLAMRNGVLPRTLHADEPSPQIDWSAGEVRLLTEAQPWPALDRPRRAGVSSFGISGTNAHVIVEEAPPVELEGEIVAPPAVLPWVLSAKTEEALRAQAAQLRAAVAAATTDPGDLAYALAKGRAALDRRAVVVGDVSDFLTGADALVAGAAVPTPLQGGSGVVFVFPGQGSQWVGMAVELLDSSPVFAERVGECGVALSEFVGWRLVDVLRGVEGAPSLDRVDVVQPVLWAVMVSLAGLWRSFGVVPDAVIGHSQGEIAAAVVSGGLSLRDGALVVALRSLAIAEVLAGRGAMASIGLPAERVRERLDVYDGRVSIATVNGVSSVVVSGDPDAVDDLVATLTAEDVRAKRVNVDYASHSAQVELIEQRLRDDLAEVSPRSSTVPFYSTVTAGVLDTAGLDAGYWYTNLRQTVRFEETTRVLLRAGMRVFLECSAHPVLTMGVEETAADAGVEVAAVGSLRRGEGGLHRWLTSLGEAFVRGVPVDWSSALPARPRVEVPLPTYPFQRRRYWIDATSGAADVASVGLGSAGHPLWGASVSMAESGEVLFTGRISLDTHPWLADHAVNGTVLLPGAAFVELVLHAGDHVGLAHLEELTLHAPLLLAERAAVQVQLLMTAADESTRRTVSVHSRAEHAEVDLPWTRHATGVLADTPAAADFDLVAWPPSGAVPVPTAGLYDELVVQGYEYGPVFQGVQAAWRVGEVVFAEVALPEEAHGEASRFGVHPALLDAALQVVGIGEAVPVGRPPYLPFAWTDVTLHATGATALRVRVTPTGPDAVTLHLTDPTGAPVAEIGSLVSRPVQLTTAPTEGNLYRIDWTAVPVAAAAAPSWAHLEDLADDVPELVLARLTHQDAALDPATTAGPAGDVEVAGRAAVGAALALLQRWLADPRLAESRLVVLTDGAADQVTDLAHAPVWGLVRAAQVENPGQFVLVDADPETPVEEILAAVGTGEPELSLRDGQVRVPRLARATTTGGSWRADGSVLVTGGTGVLGALVARHLVEVHGVRELVLTSRRGLTAPGAAELRDELTGLGATVEVVAADLADRDAVATLLDGIPALTAVVHTTGALDDGTVAAFTDAQLDTVWRAKATPAWHLHDLTRDRELSAFVLFSSAAGVVDGSGQGNYAAANVFVDALAAHRRALGLPAVSLAWGFWEERSGMTAHLGDADVARMARSGVLGISTDQGLALLDAAVATDEPLLVPIRLDTAALRAQGQQLPALFRGLVRLPARRAAGTGPTPVGGSALHRQLLGLADADQRRLLLDLVRGNVAGVLGHDSPATVEPSRAFRELGFDSLAAVELRNKLNTATGLRLPATLVFDYPNPTALADYLHTRILGAATPQAPTVATPVADDEPVAIVAMSCRFPGGVRTPEDLWRLLADGTDAITPFPTDRGWDLAGMYDPEPGRTGKTYAMEGGFLYDAADFDPDFFGISPREAVAMDPQQRLLLETSWEALERAGIDPNSLRGSLTGVFAGVMYHDYASRLPEVPEELAGYLGNGSMASVASGRIAYTLGLEGPAVSVDTACSSSLVAIHLAVQALRSGECTLALAGGVTVMSTPDTFIEFSLQRGLAADHRCKSFAAGADGTAMSEGVGMLLLERLSDAERHGHHVLAVVRGSAINQDGASNGLTAPNGPSQQRVIRQALAAAGGIPATEVDAVEAHGTGTTLGDPIEAQALLATYGQERPGDRPLWLGSVKSNIGHTQGAAGVAGVIKMVLAMRNGVLPRTLHVDEPTPQVDWSAGAVRLLTETQPWPALERPRRAGVSSFGISGTNAHVILEQAPPADEPPVDAPEPELLPWVLSARTDQALREQAARVADVLGDESVKAGDLAYALATGRALLDRRTVIVGDRRDFVAGARAFAGDGTAPGVLQGGTVFVFPGQGSQWVGMAVELLDSSPVFAERVGECGVALSEFVGWRLVDVLRGVEGAPSLDRVDVVQPVLWAVMVSLAGLWRSFGVVPDAVIGHSQGEIAAAVVSGGLSLRDGALVVALRSLAIAEVLAGRGAMASIGLPERAAAERLTGYAGRISIATVNGTSSVVVSGDPDAIDDLVATLSAEDVRAKRVNVDYASHSAQVELIEQRLRTDLAEVSPRASTIPFYSTVTGRVFDTTGLDAGYWYTNLRQTVRFEETTRALLDAGMRVFLECSAHPVLTMGVEETAADAGVEVAAVGSLRRGEGGLHRWLTSLGEAFARGVTVDWSPVLPARPRGEVPLPTYPFQRRRYWLNATGGRADLTSAGLGSAGHPLWGASVSMAESGEVLFTGRISLDTHPWLADHAVNGTVLLPGTGFVELVLHAGDDVGLGHLDELTLHAPLILPEQGAVQVQLLLAAADDTGRRAVTVHSRPEHTGSWVRHATGVLSADVTDPDFDLRVWPPSGAVPVPTAGLYDELVVQGYEYGPVFQGVQAAWRVGEVVFAEVALPEEAHGEASRFGVHPALLDAALQVVGIGEAVPVGRPPYLPFAWTDVTLHATGATALRVKVTASGPESATLHLADPDGEPVAVVGALVSRPVQLTTAAPTDGDLYRVDWVSVPTGTAAESWGYLEGLGLGVPDVVLAPLTPPAADLDPATAARTAVGETLALLQSWLADPTQAAARLVVITNGAVDGGTDLAHAPIWGLVRAAQAENPGQFVLVDADPETPVEEILAAVGTGEPELSVRDGQVRVPRLARATTTGGSWRADGTVLVTGGTGVLGALVARHLVEVHGVRELVLTSRRGLTAPGAAELRDELTGLGATVEVVAADLADRDAVATLLDGIPALTAVVHTTGVLDDGLLTALTQEQLDTVWRAKADPAWHLHELTRDRELSAFVLFSSAAGVLDGAGQGNYAAANVFVDALAAHRRALGLPATSLAWGFWEQRSGMTAHLGEADVARMARSGVLPLDSDRGLALLDAAVAADEALLVPVRLDTAALRAQGQQLPALFRGLVRLPARRAAGGPATPVTGSGLHRQLVTLDADDQHRVLLDLVRANVAAVLGHDSGTAVEPARAFKELGFDSLAAVELRNRLNTATGLRLPATLVFDYPNPTALAGYLHGTILGGPAQAQPTTVVRPVVDEPVAIVAMSCRFPGGVRTPEDLWQLLVDGADAISPFPTDRGWDLDHLYDPEPGKPGRTSSLEGGFLYDAADFDPDFFGIGPREAIAMDPQQRLLLETSWEVLERAGIDPTSLKGSPTGVFTGVMYHDYGSRLSEVPEELAGYLGNGSMASVASGRISYTLGLEGPAVSVDTACSSSLVAIHLAVQALRSGECSLALAGGVTVMSKPDTFLDFSLQRGLASDGRCKSFSADADGTGMSEGAGMLLLERLSDAERHGHHVLAVVRGSAINQDGASNGLTAPNGPAQQRVIRQALAAADVRPDQVDLVEAHGTGTTLGDPIEAQAVLATYGQDRPDDRPLWLGSIKSNIGHTQGAAGVAGVIKMVLAMRNGLLPRTLHADRPSPQVDWSAGAVRLLTEAQQWPALDRPRRAGVSSFGISGTNAHVIIEQAPAVEATPADGDAPATPPVLPWLLSARSAEALRAQAGLVADTGATLDVAYSLATTRAVLERRAVVVAPVGDDAVRALRAAAEGTDPAEWVQGTPSAGKLAMLFTGQGAQRLGMGRELAAAYPAFAAAFAEVCAHLDAQLDRPLREVLYTEPDVADAALLDQTVYSQSALFAIEVALYRLLESWGIRPDLVAGHSIGEISAAHVAGVLSLPDAAALVTARGRLMQAMREDGAMVAVEASEEEVRRELAGRETEVGIAAVNGPRAVVLSGDHDAVGALADDWRARGRRIKRLRVSHAFHSPHMEPMLAEFHQVAAGLTFAPPRVPVVSNLTGRLADPDEITTPGYWVRHVREAVRFHDGIATLEAAGVTTFLEVGPDAVLTAMGRDCISDTGGLALVPVLRGGRDEAASLLTAVATLHTRGVPVDWRAWFAPTGARVTDLPTYPFQRRRLWLDAPAGGGDVPGLGQRPAAHPLLGAVVGLAGADGTVLTGRLSLRTHPWLAEHDLAGTVLLPGTAFVELAVRAGDQVGCALVEELTLEAPLVVPPRGGVDLQVVVGAPDGTGRCPVTVHSRPEDGVDGWTRHATGVLAPAASTASAWSAGDAWPPVGSTPVDLTGRYDRLADAGYHYGPLFQGLRAAWRHGDEVYAEVALPAEAAAPADRFGLHPALFDAVLHTLDLTGADEDDDRLRLPFAWRGVALHATGATALRVRLRPTGPQEVSFDLADTSGAPVASVASLAVRPLAADQLGGGRAAHRTSLFQVTWAAVPTPATGGGTTVVLGDDDLGLGVPRYADLGTLAAEVARTGDAPGTVAVAWRTTSDSPSAATTAALALVQGWLADERFTDTRLALVTTRAVATTDGEDVPRPVDATVWGLVRAAQEENPGRLVLIDVDDPDPTGLRSALAVDAEPQLAVRRGGLLAPRLAALPVPDGELPAGPDPTGTVLVTGGTGGLGRLVAEHLVTRHGVRRLLLASRRGPAAPGVDDLVARLTAAGAEVTVASCDLADRAAVAALLDGVPAGYPLTGVVHAAGVLDDGLLPTLTPDRVAAVLGAKAESARHLHELTLHRPLHWFVLFSSAAATLGGAGQASYTAANAYLDALAQHRRAHGLAGSALAWGLWAESGSGMTGHLGEVDLRRMARSGVAALSTGDALALFDATLHPVPALALPVRLDLAAIRSRADGVPPLLRGLVRTPTRRSAAGTPGPVAGERPLAERLAGLPSDEADRAVTELVRARTAEVLGHDRPQSLDVERGFLELGFDSLAAVEFRNSLGAATGLRLPATLIYDHPSPAAVARFVRSELAGDVPAAPSLEAELARWETLLDGTVPDEAERGRITVRLQALMSRWNAAYGGAAVEPAARDLASVTADELFDILDDELEASD</sequence>
<reference evidence="9 10" key="1">
    <citation type="submission" date="2021-03" db="EMBL/GenBank/DDBJ databases">
        <authorList>
            <person name="Lee D.-H."/>
        </authorList>
    </citation>
    <scope>NUCLEOTIDE SEQUENCE [LARGE SCALE GENOMIC DNA]</scope>
    <source>
        <strain evidence="9 10">MMS20-R2-23</strain>
    </source>
</reference>
<feature type="domain" description="PKS/mFAS DH" evidence="8">
    <location>
        <begin position="4476"/>
        <end position="4749"/>
    </location>
</feature>
<dbReference type="Pfam" id="PF08659">
    <property type="entry name" value="KR"/>
    <property type="match status" value="4"/>
</dbReference>
<dbReference type="InterPro" id="IPR014031">
    <property type="entry name" value="Ketoacyl_synth_C"/>
</dbReference>
<dbReference type="Proteomes" id="UP000671399">
    <property type="component" value="Unassembled WGS sequence"/>
</dbReference>
<dbReference type="InterPro" id="IPR032821">
    <property type="entry name" value="PKS_assoc"/>
</dbReference>
<dbReference type="InterPro" id="IPR013968">
    <property type="entry name" value="PKS_KR"/>
</dbReference>
<dbReference type="InterPro" id="IPR036736">
    <property type="entry name" value="ACP-like_sf"/>
</dbReference>
<feature type="domain" description="Carrier" evidence="6">
    <location>
        <begin position="6933"/>
        <end position="7008"/>
    </location>
</feature>
<dbReference type="SMART" id="SM00822">
    <property type="entry name" value="PKS_KR"/>
    <property type="match status" value="4"/>
</dbReference>
<dbReference type="InterPro" id="IPR020807">
    <property type="entry name" value="PKS_DH"/>
</dbReference>
<gene>
    <name evidence="9" type="ORF">JQN83_22550</name>
</gene>
<dbReference type="InterPro" id="IPR055123">
    <property type="entry name" value="SpnB-like_Rossmann"/>
</dbReference>
<dbReference type="Pfam" id="PF02801">
    <property type="entry name" value="Ketoacyl-synt_C"/>
    <property type="match status" value="4"/>
</dbReference>
<dbReference type="SUPFAM" id="SSF51735">
    <property type="entry name" value="NAD(P)-binding Rossmann-fold domains"/>
    <property type="match status" value="8"/>
</dbReference>
<evidence type="ECO:0000256" key="2">
    <source>
        <dbReference type="ARBA" id="ARBA00022553"/>
    </source>
</evidence>
<feature type="region of interest" description="N-terminal hotdog fold" evidence="5">
    <location>
        <begin position="2764"/>
        <end position="2889"/>
    </location>
</feature>
<evidence type="ECO:0000256" key="1">
    <source>
        <dbReference type="ARBA" id="ARBA00022450"/>
    </source>
</evidence>
<dbReference type="PANTHER" id="PTHR43775">
    <property type="entry name" value="FATTY ACID SYNTHASE"/>
    <property type="match status" value="1"/>
</dbReference>
<dbReference type="PANTHER" id="PTHR43775:SF51">
    <property type="entry name" value="INACTIVE PHENOLPHTHIOCEROL SYNTHESIS POLYKETIDE SYNTHASE TYPE I PKS1-RELATED"/>
    <property type="match status" value="1"/>
</dbReference>
<feature type="domain" description="Carrier" evidence="6">
    <location>
        <begin position="33"/>
        <end position="110"/>
    </location>
</feature>
<dbReference type="Gene3D" id="3.40.47.10">
    <property type="match status" value="4"/>
</dbReference>
<evidence type="ECO:0000256" key="3">
    <source>
        <dbReference type="ARBA" id="ARBA00022679"/>
    </source>
</evidence>
<feature type="domain" description="Ketosynthase family 3 (KS3)" evidence="7">
    <location>
        <begin position="5285"/>
        <end position="5711"/>
    </location>
</feature>
<dbReference type="InterPro" id="IPR020841">
    <property type="entry name" value="PKS_Beta-ketoAc_synthase_dom"/>
</dbReference>
<dbReference type="PROSITE" id="PS50075">
    <property type="entry name" value="CARRIER"/>
    <property type="match status" value="5"/>
</dbReference>
<evidence type="ECO:0000259" key="6">
    <source>
        <dbReference type="PROSITE" id="PS50075"/>
    </source>
</evidence>
<dbReference type="PROSITE" id="PS52004">
    <property type="entry name" value="KS3_2"/>
    <property type="match status" value="4"/>
</dbReference>
<evidence type="ECO:0000313" key="9">
    <source>
        <dbReference type="EMBL" id="MBO4163575.1"/>
    </source>
</evidence>
<protein>
    <submittedName>
        <fullName evidence="9">SDR family NAD(P)-dependent oxidoreductase</fullName>
    </submittedName>
</protein>
<feature type="domain" description="Carrier" evidence="6">
    <location>
        <begin position="3493"/>
        <end position="3568"/>
    </location>
</feature>
<dbReference type="InterPro" id="IPR018201">
    <property type="entry name" value="Ketoacyl_synth_AS"/>
</dbReference>
<dbReference type="InterPro" id="IPR049900">
    <property type="entry name" value="PKS_mFAS_DH"/>
</dbReference>
<keyword evidence="2" id="KW-0597">Phosphoprotein</keyword>
<feature type="domain" description="Carrier" evidence="6">
    <location>
        <begin position="1778"/>
        <end position="1853"/>
    </location>
</feature>
<feature type="active site" description="Proton acceptor; for dehydratase activity" evidence="5">
    <location>
        <position position="6212"/>
    </location>
</feature>
<dbReference type="SUPFAM" id="SSF47336">
    <property type="entry name" value="ACP-like"/>
    <property type="match status" value="5"/>
</dbReference>
<feature type="region of interest" description="C-terminal hotdog fold" evidence="5">
    <location>
        <begin position="4610"/>
        <end position="4749"/>
    </location>
</feature>
<dbReference type="InterPro" id="IPR049552">
    <property type="entry name" value="PKS_DH_N"/>
</dbReference>
<dbReference type="PROSITE" id="PS00012">
    <property type="entry name" value="PHOSPHOPANTETHEINE"/>
    <property type="match status" value="3"/>
</dbReference>
<dbReference type="Pfam" id="PF00109">
    <property type="entry name" value="ketoacyl-synt"/>
    <property type="match status" value="4"/>
</dbReference>
<keyword evidence="10" id="KW-1185">Reference proteome</keyword>
<dbReference type="Gene3D" id="3.40.366.10">
    <property type="entry name" value="Malonyl-Coenzyme A Acyl Carrier Protein, domain 2"/>
    <property type="match status" value="4"/>
</dbReference>
<evidence type="ECO:0000256" key="4">
    <source>
        <dbReference type="ARBA" id="ARBA00023315"/>
    </source>
</evidence>
<evidence type="ECO:0000259" key="7">
    <source>
        <dbReference type="PROSITE" id="PS52004"/>
    </source>
</evidence>
<dbReference type="InterPro" id="IPR006162">
    <property type="entry name" value="Ppantetheine_attach_site"/>
</dbReference>
<feature type="active site" description="Proton donor; for dehydratase activity" evidence="5">
    <location>
        <position position="6378"/>
    </location>
</feature>
<feature type="active site" description="Proton acceptor; for dehydratase activity" evidence="5">
    <location>
        <position position="2796"/>
    </location>
</feature>
<feature type="region of interest" description="N-terminal hotdog fold" evidence="5">
    <location>
        <begin position="6180"/>
        <end position="6303"/>
    </location>
</feature>
<dbReference type="SUPFAM" id="SSF55048">
    <property type="entry name" value="Probable ACP-binding domain of malonyl-CoA ACP transacylase"/>
    <property type="match status" value="4"/>
</dbReference>
<evidence type="ECO:0000256" key="5">
    <source>
        <dbReference type="PROSITE-ProRule" id="PRU01363"/>
    </source>
</evidence>
<dbReference type="Pfam" id="PF14765">
    <property type="entry name" value="PS-DH"/>
    <property type="match status" value="4"/>
</dbReference>
<dbReference type="InterPro" id="IPR020806">
    <property type="entry name" value="PKS_PP-bd"/>
</dbReference>
<dbReference type="SUPFAM" id="SSF53901">
    <property type="entry name" value="Thiolase-like"/>
    <property type="match status" value="4"/>
</dbReference>
<feature type="domain" description="Ketosynthase family 3 (KS3)" evidence="7">
    <location>
        <begin position="3586"/>
        <end position="4013"/>
    </location>
</feature>
<feature type="active site" description="Proton donor; for dehydratase activity" evidence="5">
    <location>
        <position position="1230"/>
    </location>
</feature>
<feature type="active site" description="Proton acceptor; for dehydratase activity" evidence="5">
    <location>
        <position position="4508"/>
    </location>
</feature>
<dbReference type="SMART" id="SM00827">
    <property type="entry name" value="PKS_AT"/>
    <property type="match status" value="4"/>
</dbReference>
<dbReference type="Pfam" id="PF00550">
    <property type="entry name" value="PP-binding"/>
    <property type="match status" value="5"/>
</dbReference>
<keyword evidence="1" id="KW-0596">Phosphopantetheine</keyword>
<dbReference type="SMART" id="SM00825">
    <property type="entry name" value="PKS_KS"/>
    <property type="match status" value="4"/>
</dbReference>
<dbReference type="InterPro" id="IPR016039">
    <property type="entry name" value="Thiolase-like"/>
</dbReference>
<dbReference type="Pfam" id="PF16197">
    <property type="entry name" value="KAsynt_C_assoc"/>
    <property type="match status" value="4"/>
</dbReference>
<dbReference type="SUPFAM" id="SSF52151">
    <property type="entry name" value="FabD/lysophospholipase-like"/>
    <property type="match status" value="4"/>
</dbReference>
<feature type="domain" description="Ketosynthase family 3 (KS3)" evidence="7">
    <location>
        <begin position="130"/>
        <end position="556"/>
    </location>
</feature>
<dbReference type="EMBL" id="JAGFWR010000015">
    <property type="protein sequence ID" value="MBO4163575.1"/>
    <property type="molecule type" value="Genomic_DNA"/>
</dbReference>
<dbReference type="InterPro" id="IPR014043">
    <property type="entry name" value="Acyl_transferase_dom"/>
</dbReference>
<dbReference type="PROSITE" id="PS00606">
    <property type="entry name" value="KS3_1"/>
    <property type="match status" value="3"/>
</dbReference>
<accession>A0ABS3VDC1</accession>
<keyword evidence="4" id="KW-0012">Acyltransferase</keyword>
<feature type="region of interest" description="N-terminal hotdog fold" evidence="5">
    <location>
        <begin position="4476"/>
        <end position="4598"/>
    </location>
</feature>
<evidence type="ECO:0000313" key="10">
    <source>
        <dbReference type="Proteomes" id="UP000671399"/>
    </source>
</evidence>
<organism evidence="9 10">
    <name type="scientific">Micromonospora antibiotica</name>
    <dbReference type="NCBI Taxonomy" id="2807623"/>
    <lineage>
        <taxon>Bacteria</taxon>
        <taxon>Bacillati</taxon>
        <taxon>Actinomycetota</taxon>
        <taxon>Actinomycetes</taxon>
        <taxon>Micromonosporales</taxon>
        <taxon>Micromonosporaceae</taxon>
        <taxon>Micromonospora</taxon>
    </lineage>
</organism>
<feature type="region of interest" description="C-terminal hotdog fold" evidence="5">
    <location>
        <begin position="6317"/>
        <end position="6456"/>
    </location>
</feature>
<dbReference type="Gene3D" id="1.10.1200.10">
    <property type="entry name" value="ACP-like"/>
    <property type="match status" value="5"/>
</dbReference>
<dbReference type="InterPro" id="IPR036291">
    <property type="entry name" value="NAD(P)-bd_dom_sf"/>
</dbReference>
<feature type="domain" description="PKS/mFAS DH" evidence="8">
    <location>
        <begin position="6180"/>
        <end position="6456"/>
    </location>
</feature>
<feature type="domain" description="PKS/mFAS DH" evidence="8">
    <location>
        <begin position="1032"/>
        <end position="1309"/>
    </location>
</feature>
<dbReference type="InterPro" id="IPR001227">
    <property type="entry name" value="Ac_transferase_dom_sf"/>
</dbReference>
<feature type="region of interest" description="C-terminal hotdog fold" evidence="5">
    <location>
        <begin position="1169"/>
        <end position="1309"/>
    </location>
</feature>
<name>A0ABS3VDC1_9ACTN</name>
<feature type="domain" description="PKS/mFAS DH" evidence="8">
    <location>
        <begin position="2764"/>
        <end position="3040"/>
    </location>
</feature>
<dbReference type="Pfam" id="PF21089">
    <property type="entry name" value="PKS_DH_N"/>
    <property type="match status" value="4"/>
</dbReference>
<proteinExistence type="predicted"/>
<dbReference type="PROSITE" id="PS52019">
    <property type="entry name" value="PKS_MFAS_DH"/>
    <property type="match status" value="4"/>
</dbReference>
<comment type="caution">
    <text evidence="9">The sequence shown here is derived from an EMBL/GenBank/DDBJ whole genome shotgun (WGS) entry which is preliminary data.</text>
</comment>
<dbReference type="InterPro" id="IPR050091">
    <property type="entry name" value="PKS_NRPS_Biosynth_Enz"/>
</dbReference>
<feature type="active site" description="Proton donor; for dehydratase activity" evidence="5">
    <location>
        <position position="4671"/>
    </location>
</feature>
<dbReference type="InterPro" id="IPR042104">
    <property type="entry name" value="PKS_dehydratase_sf"/>
</dbReference>
<dbReference type="InterPro" id="IPR014030">
    <property type="entry name" value="Ketoacyl_synth_N"/>
</dbReference>
<feature type="active site" description="Proton acceptor; for dehydratase activity" evidence="5">
    <location>
        <position position="1064"/>
    </location>
</feature>
<feature type="region of interest" description="C-terminal hotdog fold" evidence="5">
    <location>
        <begin position="2901"/>
        <end position="3040"/>
    </location>
</feature>
<dbReference type="InterPro" id="IPR057326">
    <property type="entry name" value="KR_dom"/>
</dbReference>
<dbReference type="SMART" id="SM01294">
    <property type="entry name" value="PKS_PP_betabranch"/>
    <property type="match status" value="5"/>
</dbReference>